<gene>
    <name evidence="1" type="ORF">METZ01_LOCUS104349</name>
</gene>
<proteinExistence type="predicted"/>
<protein>
    <submittedName>
        <fullName evidence="1">Uncharacterized protein</fullName>
    </submittedName>
</protein>
<dbReference type="AlphaFoldDB" id="A0A381WG84"/>
<reference evidence="1" key="1">
    <citation type="submission" date="2018-05" db="EMBL/GenBank/DDBJ databases">
        <authorList>
            <person name="Lanie J.A."/>
            <person name="Ng W.-L."/>
            <person name="Kazmierczak K.M."/>
            <person name="Andrzejewski T.M."/>
            <person name="Davidsen T.M."/>
            <person name="Wayne K.J."/>
            <person name="Tettelin H."/>
            <person name="Glass J.I."/>
            <person name="Rusch D."/>
            <person name="Podicherti R."/>
            <person name="Tsui H.-C.T."/>
            <person name="Winkler M.E."/>
        </authorList>
    </citation>
    <scope>NUCLEOTIDE SEQUENCE</scope>
</reference>
<dbReference type="EMBL" id="UINC01011707">
    <property type="protein sequence ID" value="SVA51495.1"/>
    <property type="molecule type" value="Genomic_DNA"/>
</dbReference>
<name>A0A381WG84_9ZZZZ</name>
<accession>A0A381WG84</accession>
<evidence type="ECO:0000313" key="1">
    <source>
        <dbReference type="EMBL" id="SVA51495.1"/>
    </source>
</evidence>
<sequence length="98" mass="10903">MAKLVLYGEFPMSDESVTVSHPYEIVSVEKTDPPPGTEGSDWYHYVIAQGPNIIRGYRQGALSAVKSAVAEVVEQLNQRRFGKRARVNLITIPKKTKS</sequence>
<organism evidence="1">
    <name type="scientific">marine metagenome</name>
    <dbReference type="NCBI Taxonomy" id="408172"/>
    <lineage>
        <taxon>unclassified sequences</taxon>
        <taxon>metagenomes</taxon>
        <taxon>ecological metagenomes</taxon>
    </lineage>
</organism>